<protein>
    <submittedName>
        <fullName evidence="2">DUF1638 domain-containing protein</fullName>
    </submittedName>
</protein>
<reference evidence="2 3" key="1">
    <citation type="submission" date="2023-10" db="EMBL/GenBank/DDBJ databases">
        <title>Veillonella sp. nov., isolated from a pig farm feces dump.</title>
        <authorList>
            <person name="Chang Y.-H."/>
        </authorList>
    </citation>
    <scope>NUCLEOTIDE SEQUENCE [LARGE SCALE GENOMIC DNA]</scope>
    <source>
        <strain evidence="2 3">YH-vei2233</strain>
    </source>
</reference>
<dbReference type="InterPro" id="IPR012437">
    <property type="entry name" value="DUF1638"/>
</dbReference>
<dbReference type="RefSeq" id="WP_317329350.1">
    <property type="nucleotide sequence ID" value="NZ_JAWJZA010000017.1"/>
</dbReference>
<name>A0ABU3Z6H8_9FIRM</name>
<comment type="caution">
    <text evidence="2">The sequence shown here is derived from an EMBL/GenBank/DDBJ whole genome shotgun (WGS) entry which is preliminary data.</text>
</comment>
<accession>A0ABU3Z6H8</accession>
<dbReference type="EMBL" id="JAWJZB010000001">
    <property type="protein sequence ID" value="MDV5087510.1"/>
    <property type="molecule type" value="Genomic_DNA"/>
</dbReference>
<feature type="domain" description="DUF1638" evidence="1">
    <location>
        <begin position="30"/>
        <end position="192"/>
    </location>
</feature>
<proteinExistence type="predicted"/>
<evidence type="ECO:0000313" key="3">
    <source>
        <dbReference type="Proteomes" id="UP001272515"/>
    </source>
</evidence>
<sequence>MSSIILGCPTIQYELKQAMTDAHCDIPVYFIPQQLHNSPPALQKYLQRAIDSLWNVDRIYICVSACGGGTAGLTSPTAELVLPRTRDCVDILLSGDSLESLDRPMDGCFFTRGWADFNRNSEQSIQKLTEKKGYEYAKSYVQQLYDGFNKFYYVDTGLNHLPDIHDMMDPLVEALDGTITTIPGHYGILKKIANGTIDEDFMVVAPNQTVELSAFMQWF</sequence>
<evidence type="ECO:0000313" key="2">
    <source>
        <dbReference type="EMBL" id="MDV5087510.1"/>
    </source>
</evidence>
<gene>
    <name evidence="2" type="ORF">RVY80_01400</name>
</gene>
<dbReference type="Pfam" id="PF07796">
    <property type="entry name" value="DUF1638"/>
    <property type="match status" value="1"/>
</dbReference>
<dbReference type="Proteomes" id="UP001272515">
    <property type="component" value="Unassembled WGS sequence"/>
</dbReference>
<evidence type="ECO:0000259" key="1">
    <source>
        <dbReference type="Pfam" id="PF07796"/>
    </source>
</evidence>
<keyword evidence="3" id="KW-1185">Reference proteome</keyword>
<organism evidence="2 3">
    <name type="scientific">Veillonella absiana</name>
    <dbReference type="NCBI Taxonomy" id="3079305"/>
    <lineage>
        <taxon>Bacteria</taxon>
        <taxon>Bacillati</taxon>
        <taxon>Bacillota</taxon>
        <taxon>Negativicutes</taxon>
        <taxon>Veillonellales</taxon>
        <taxon>Veillonellaceae</taxon>
        <taxon>Veillonella</taxon>
    </lineage>
</organism>